<feature type="compositionally biased region" description="Basic and acidic residues" evidence="1">
    <location>
        <begin position="1073"/>
        <end position="1102"/>
    </location>
</feature>
<dbReference type="OrthoDB" id="3565331at2759"/>
<feature type="compositionally biased region" description="Basic and acidic residues" evidence="1">
    <location>
        <begin position="2221"/>
        <end position="2304"/>
    </location>
</feature>
<feature type="compositionally biased region" description="Basic and acidic residues" evidence="1">
    <location>
        <begin position="2175"/>
        <end position="2215"/>
    </location>
</feature>
<feature type="compositionally biased region" description="Acidic residues" evidence="1">
    <location>
        <begin position="1385"/>
        <end position="1406"/>
    </location>
</feature>
<feature type="compositionally biased region" description="Polar residues" evidence="1">
    <location>
        <begin position="1"/>
        <end position="21"/>
    </location>
</feature>
<feature type="compositionally biased region" description="Basic and acidic residues" evidence="1">
    <location>
        <begin position="988"/>
        <end position="1030"/>
    </location>
</feature>
<feature type="compositionally biased region" description="Basic and acidic residues" evidence="1">
    <location>
        <begin position="733"/>
        <end position="754"/>
    </location>
</feature>
<proteinExistence type="predicted"/>
<organism evidence="2 3">
    <name type="scientific">Blumeria graminis f. sp. tritici 96224</name>
    <dbReference type="NCBI Taxonomy" id="1268274"/>
    <lineage>
        <taxon>Eukaryota</taxon>
        <taxon>Fungi</taxon>
        <taxon>Dikarya</taxon>
        <taxon>Ascomycota</taxon>
        <taxon>Pezizomycotina</taxon>
        <taxon>Leotiomycetes</taxon>
        <taxon>Erysiphales</taxon>
        <taxon>Erysiphaceae</taxon>
        <taxon>Blumeria</taxon>
    </lineage>
</organism>
<feature type="compositionally biased region" description="Basic and acidic residues" evidence="1">
    <location>
        <begin position="1286"/>
        <end position="1325"/>
    </location>
</feature>
<feature type="compositionally biased region" description="Basic and acidic residues" evidence="1">
    <location>
        <begin position="848"/>
        <end position="886"/>
    </location>
</feature>
<feature type="compositionally biased region" description="Basic and acidic residues" evidence="1">
    <location>
        <begin position="763"/>
        <end position="792"/>
    </location>
</feature>
<feature type="compositionally biased region" description="Basic and acidic residues" evidence="1">
    <location>
        <begin position="2362"/>
        <end position="2386"/>
    </location>
</feature>
<name>A0A656KK08_BLUGR</name>
<sequence length="2452" mass="276020">MAKNPSFVQQTQFNIQFSSYESHTDNECDNENNSQHEPDDGWSSQNVHDCADPYQHVTDFPDPHQETADADVSVESTLQPLSPLNPGQTNLGRYEKTDNRKCENYCINLDPQCGTAPTAASSPCPQNKKHRDSAQSSTCTPESLSSFRTEEIHTHSSLAMAKKSNNKCKLLPIDVHSAKEAARQTANENVARPTAEQKSKKKKDKGKKPQDIPQTPDHNSIRDEAPNDEPTLPLSDNNLQIDSEQSNETPSLIQNEKLLPIMSDSSKEEMLDETNSYQTSLNESNVCILETIPDLSVSPSTASEVNHDKIIHLPPNPSEPLENPGDNICEKEDKNQFHNHDRVQCSVDQSEEHVPMDTVGIHDSIKFEGVHEQTQLETPLKSTKDVEQISVVLEKETHSKDLMENYGEPLNDQTNEGETYFSEKSIATTEVSTTKSTPYILEAEIDEGENSETLSGRVHLDDFSVDNLSSESNGHDDSGIDEYPNGQLSNEGFIVLESSSGYNATDLTSTETSRTTSAEVELTPGCTDSNIYSAKSDYSSEEMTSNNSAVEDPLQITQDTLSPENKTFFKDVPGFEHPEDILSQESYHLKNPGKELHEKCASIDEQSNRASCQESSTESSEMQNDIIKKPEIGLTKDMEPVKVSSLNISDTYSIEKEKDVEFIGSIDNDSSSMTSSLITNATESVKLGNNHKAHESTKMTIFEEPDPVMPNTDERARQITKDRETVEQPEIVEILKKNTIAEKGSEPTELRPSNEDCISEASQAKRQDAETSTDKTHDNAATDEPPETKANEENLVTEKSPQEVQEERTSTENSVANAEAEERVEAENSNEVADIEDSSAEPAFIEALKAHDLHTEPKEIQDHETLKEEAVADTVTEKPLEDESSKDNNIIEDETREPQECETSKECIGDNTAQKEHQEDDDMKEELIASKEPEELEVLEPTKEDTDSDTSTELTQETESSEKNDSVVVPENPVQDGTIKEATTIDAADEKTPKFENIKEESFADIEPEKCPENKTIKQDAITEKTYKELAEDETSKDDAITDTTSEKPEVVRTEKHSANDEITPEKFTGNETTKDDADAGKALKEPKEDVVPRNEFVKDAIPEEVPEDKDPKGNVDNDAAYEKPLESKISERNIAINAATEKLAEDESSKDDEAAGKEPEESLENEANGDATEAEMAPEKLAADENIKEDSASKEPVEAETPKDDSDLQKLHQETTENRTTKDDAVTDTALENPQENATSEREVEPEEVETTKDDAVTDAAPEEPKEDVVLKNDSIENATSEEIAENRDTKENADNDTAYEKPQETEIFEKDIAIDAATEKQAENESPMDNADAEKENEELAEDRDLKENNLVDTVPEESLHDDCSTIDDITKTGNKKLTEVDFSVEDTCDGESVPEEPSEDEITKEEPVVVETLKEESDLDTVLPASETTEDDVVTDVAPEETGEDDVVTDVAPEETGEVETVKDDVVTDVAPEETGEVETVKDDVVTEMNLEDIVEDKNVAEENVAEAASDQPTEGEAIKENIEVVEDNQVEGHVDGMDEMAPKDAIAFVEPIEKNLLERDGGSKEAGAIDVEQYLLPESSSEEYLTKIPSSEDTENVKLFGNEIPGEETSINQSINHEQVVNGNTPRGLSSGESANFRDALYYKPAMNVQQGFGIPIKYRFPTAEIPYVMKPQEQSNLQADDPSNDNEVKIERNFASQVPDDSPEIVKNDNKVPMNENGGHRSTKNSRSSRHDSITSSKQTMREEDPSTLLSSPRNRNLVQSDNETNRASQTRNNRIQRTIEEQAAHERRKAARRAARAEDFQASSLPKSRNHARSTDLGVDEKFTSHETAALKASRSLRHRDESAKKPKLLGLNGESIVKIPFVADEKPHIKEKTIMLPSAKITSTLDRSKHLIDGEREQLLFSDRSARAKEHSISQNFIEKDMDKISKNYMFSRNKEAPTHHSPTKDKDKSSSHRPDEKDKDRVSHRPLGKDKEETLHHNLERNKDKSSSHRSHGKDKDRTSSHRSKEKDKDRVSHRPHGKDKEESLHHSHRNDPERSLHRSLEKDKDKSSSHRSNEKDKDRVSHRPLEKDKEESSHHTLERNKDRSSSHRSHGKDKERTSHHLHGKNKEDSHHALEKDKDRSSSHRSHGKDKEESSHHTPEKNKDKSSSHRSHTKDKDRSSSHRSHGKDKEESSHHTLEKDKEISTSIRSSEKEKDKSLNSTREKDNDVTSFDRSNEKERDRTSHRSHGKDKERSHSYRSHGRDKDKSSENRSDGKDKEIPSLRSTGKDDVKTLKNSIEKDKERFSSHRSSTKDREKQRLHRSQTRHNEKSKNRHRSREKETKESFRLEEEKEAQRARRDTETKMAAAREAVAAESRRRREKESEDRRIRREERRKRLDEDEEEIKVKHLKTRRSITDDKTSDTQYLKTRESDKPHRQRSKKEKLPEKSKGPLSSLWSSAKKVFG</sequence>
<feature type="compositionally biased region" description="Basic and acidic residues" evidence="1">
    <location>
        <begin position="712"/>
        <end position="726"/>
    </location>
</feature>
<feature type="compositionally biased region" description="Acidic residues" evidence="1">
    <location>
        <begin position="1431"/>
        <end position="1461"/>
    </location>
</feature>
<feature type="compositionally biased region" description="Basic and acidic residues" evidence="1">
    <location>
        <begin position="2325"/>
        <end position="2350"/>
    </location>
</feature>
<feature type="region of interest" description="Disordered" evidence="1">
    <location>
        <begin position="179"/>
        <end position="257"/>
    </location>
</feature>
<feature type="region of interest" description="Disordered" evidence="1">
    <location>
        <begin position="1384"/>
        <end position="1463"/>
    </location>
</feature>
<feature type="region of interest" description="Disordered" evidence="1">
    <location>
        <begin position="604"/>
        <end position="632"/>
    </location>
</feature>
<feature type="region of interest" description="Disordered" evidence="1">
    <location>
        <begin position="688"/>
        <end position="1370"/>
    </location>
</feature>
<evidence type="ECO:0000256" key="1">
    <source>
        <dbReference type="SAM" id="MobiDB-lite"/>
    </source>
</evidence>
<feature type="compositionally biased region" description="Basic and acidic residues" evidence="1">
    <location>
        <begin position="1407"/>
        <end position="1419"/>
    </location>
</feature>
<feature type="compositionally biased region" description="Basic and acidic residues" evidence="1">
    <location>
        <begin position="1264"/>
        <end position="1276"/>
    </location>
</feature>
<evidence type="ECO:0000313" key="3">
    <source>
        <dbReference type="Proteomes" id="UP000053110"/>
    </source>
</evidence>
<feature type="compositionally biased region" description="Polar residues" evidence="1">
    <location>
        <begin position="1753"/>
        <end position="1782"/>
    </location>
</feature>
<feature type="compositionally biased region" description="Basic and acidic residues" evidence="1">
    <location>
        <begin position="2402"/>
        <end position="2422"/>
    </location>
</feature>
<feature type="compositionally biased region" description="Basic and acidic residues" evidence="1">
    <location>
        <begin position="2137"/>
        <end position="2155"/>
    </location>
</feature>
<feature type="region of interest" description="Disordered" evidence="1">
    <location>
        <begin position="467"/>
        <end position="486"/>
    </location>
</feature>
<gene>
    <name evidence="2" type="ORF">BGT96224_A20521</name>
</gene>
<feature type="compositionally biased region" description="Basic and acidic residues" evidence="1">
    <location>
        <begin position="2002"/>
        <end position="2094"/>
    </location>
</feature>
<feature type="compositionally biased region" description="Basic and acidic residues" evidence="1">
    <location>
        <begin position="896"/>
        <end position="918"/>
    </location>
</feature>
<feature type="region of interest" description="Disordered" evidence="1">
    <location>
        <begin position="1940"/>
        <end position="2452"/>
    </location>
</feature>
<feature type="compositionally biased region" description="Low complexity" evidence="1">
    <location>
        <begin position="949"/>
        <end position="958"/>
    </location>
</feature>
<feature type="compositionally biased region" description="Basic and acidic residues" evidence="1">
    <location>
        <begin position="1143"/>
        <end position="1161"/>
    </location>
</feature>
<reference evidence="3" key="1">
    <citation type="journal article" date="2013" name="Nat. Genet.">
        <title>The wheat powdery mildew genome shows the unique evolution of an obligate biotroph.</title>
        <authorList>
            <person name="Wicker T."/>
            <person name="Oberhaensli S."/>
            <person name="Parlange F."/>
            <person name="Buchmann J.P."/>
            <person name="Shatalina M."/>
            <person name="Roffler S."/>
            <person name="Ben-David R."/>
            <person name="Dolezel J."/>
            <person name="Simkova H."/>
            <person name="Schulze-Lefert P."/>
            <person name="Spanu P.D."/>
            <person name="Bruggmann R."/>
            <person name="Amselem J."/>
            <person name="Quesneville H."/>
            <person name="Ver Loren van Themaat E."/>
            <person name="Paape T."/>
            <person name="Shimizu K.K."/>
            <person name="Keller B."/>
        </authorList>
    </citation>
    <scope>NUCLEOTIDE SEQUENCE [LARGE SCALE GENOMIC DNA]</scope>
    <source>
        <strain evidence="3">96224</strain>
    </source>
</reference>
<feature type="compositionally biased region" description="Basic and acidic residues" evidence="1">
    <location>
        <begin position="1109"/>
        <end position="1132"/>
    </location>
</feature>
<feature type="compositionally biased region" description="Basic and acidic residues" evidence="1">
    <location>
        <begin position="1037"/>
        <end position="1060"/>
    </location>
</feature>
<feature type="compositionally biased region" description="Basic and acidic residues" evidence="1">
    <location>
        <begin position="1940"/>
        <end position="1995"/>
    </location>
</feature>
<feature type="compositionally biased region" description="Polar residues" evidence="1">
    <location>
        <begin position="604"/>
        <end position="623"/>
    </location>
</feature>
<evidence type="ECO:0000313" key="2">
    <source>
        <dbReference type="EMBL" id="EPQ64934.1"/>
    </source>
</evidence>
<feature type="region of interest" description="Disordered" evidence="1">
    <location>
        <begin position="1"/>
        <end position="71"/>
    </location>
</feature>
<protein>
    <submittedName>
        <fullName evidence="2">Uncharacterized protein</fullName>
    </submittedName>
</protein>
<feature type="region of interest" description="Disordered" evidence="1">
    <location>
        <begin position="116"/>
        <end position="151"/>
    </location>
</feature>
<feature type="compositionally biased region" description="Basic and acidic residues" evidence="1">
    <location>
        <begin position="2101"/>
        <end position="2130"/>
    </location>
</feature>
<accession>A0A656KK08</accession>
<feature type="compositionally biased region" description="Polar residues" evidence="1">
    <location>
        <begin position="134"/>
        <end position="147"/>
    </location>
</feature>
<feature type="region of interest" description="Disordered" evidence="1">
    <location>
        <begin position="1698"/>
        <end position="1827"/>
    </location>
</feature>
<dbReference type="Proteomes" id="UP000053110">
    <property type="component" value="Unassembled WGS sequence"/>
</dbReference>
<feature type="compositionally biased region" description="Basic and acidic residues" evidence="1">
    <location>
        <begin position="1178"/>
        <end position="1226"/>
    </location>
</feature>
<feature type="compositionally biased region" description="Polar residues" evidence="1">
    <location>
        <begin position="234"/>
        <end position="254"/>
    </location>
</feature>
<dbReference type="EMBL" id="KE375047">
    <property type="protein sequence ID" value="EPQ64934.1"/>
    <property type="molecule type" value="Genomic_DNA"/>
</dbReference>